<dbReference type="SUPFAM" id="SSF90123">
    <property type="entry name" value="ABC transporter transmembrane region"/>
    <property type="match status" value="1"/>
</dbReference>
<evidence type="ECO:0000256" key="2">
    <source>
        <dbReference type="ARBA" id="ARBA00022448"/>
    </source>
</evidence>
<name>A0AAV3XPV9_9CYAN</name>
<keyword evidence="7 8" id="KW-0472">Membrane</keyword>
<sequence length="591" mass="65381">MPYIRPHWKTIAQAFACTLAVTAFWPPQAALAGNIAAAIGKGNMLALGSVAGALTLVFLGQKIMLYGQDALMAKAAFAIALDLRQRVYAHLQRLSLSYFETAKTGDLAYRLTEDIDRIGEVVYKFFHDSVTCALQLIVLLGYLIYLNWQLTIATFIVAPLMGILIAWCGEQMLKFSRRSQNRTSNLSALLTEVFSGIRLVQAFAAEDYEIDRFAKEAEFNRQAKYATEHLKAIQNPVVGFLYAMSVLLLLFLGGWQISQGNLTGSSFVSFLAGVGLLIDPIAHMTSNYNDFKQGEASIDRIFELMEIPPMVVEKEDAIALPPVTGKVEYRHVCFSYEQVSWNDAATRRRGDAGMQTGDNYQLAISNSWVLQDLNLLAMPGETIALVGVSGAGKTTLVNLLPRFYDPQVGEILIDGIDVQTVTLRSLRRQIGIVPQETILFSGTIAQNIAFGQAEFDMEAVQSAAKVANAHQFIAQLSQGYHTWVGERGVNLSGGQRQRIAIARAVLLNPRILILDEATSALDSESEALVQEALERLMQDRTVFIIAHRLATVRRADRILVLEKGQIVESGTHEELLEKGSRYASFYAQQFR</sequence>
<dbReference type="InterPro" id="IPR003439">
    <property type="entry name" value="ABC_transporter-like_ATP-bd"/>
</dbReference>
<evidence type="ECO:0000256" key="7">
    <source>
        <dbReference type="ARBA" id="ARBA00023136"/>
    </source>
</evidence>
<dbReference type="Gene3D" id="3.40.50.300">
    <property type="entry name" value="P-loop containing nucleotide triphosphate hydrolases"/>
    <property type="match status" value="1"/>
</dbReference>
<feature type="transmembrane region" description="Helical" evidence="8">
    <location>
        <begin position="237"/>
        <end position="257"/>
    </location>
</feature>
<dbReference type="PANTHER" id="PTHR43394:SF1">
    <property type="entry name" value="ATP-BINDING CASSETTE SUB-FAMILY B MEMBER 10, MITOCHONDRIAL"/>
    <property type="match status" value="1"/>
</dbReference>
<proteinExistence type="predicted"/>
<dbReference type="PROSITE" id="PS50893">
    <property type="entry name" value="ABC_TRANSPORTER_2"/>
    <property type="match status" value="1"/>
</dbReference>
<dbReference type="Gene3D" id="1.20.1560.10">
    <property type="entry name" value="ABC transporter type 1, transmembrane domain"/>
    <property type="match status" value="1"/>
</dbReference>
<dbReference type="InterPro" id="IPR036640">
    <property type="entry name" value="ABC1_TM_sf"/>
</dbReference>
<evidence type="ECO:0000256" key="6">
    <source>
        <dbReference type="ARBA" id="ARBA00022989"/>
    </source>
</evidence>
<dbReference type="CDD" id="cd07346">
    <property type="entry name" value="ABC_6TM_exporters"/>
    <property type="match status" value="1"/>
</dbReference>
<evidence type="ECO:0000256" key="8">
    <source>
        <dbReference type="SAM" id="Phobius"/>
    </source>
</evidence>
<dbReference type="InterPro" id="IPR017871">
    <property type="entry name" value="ABC_transporter-like_CS"/>
</dbReference>
<dbReference type="PANTHER" id="PTHR43394">
    <property type="entry name" value="ATP-DEPENDENT PERMEASE MDL1, MITOCHONDRIAL"/>
    <property type="match status" value="1"/>
</dbReference>
<dbReference type="EMBL" id="BLAY01000345">
    <property type="protein sequence ID" value="GET44403.1"/>
    <property type="molecule type" value="Genomic_DNA"/>
</dbReference>
<protein>
    <submittedName>
        <fullName evidence="11">ABC transporter ATP-binding protein</fullName>
    </submittedName>
</protein>
<keyword evidence="2" id="KW-0813">Transport</keyword>
<evidence type="ECO:0000313" key="12">
    <source>
        <dbReference type="Proteomes" id="UP001050975"/>
    </source>
</evidence>
<evidence type="ECO:0000313" key="11">
    <source>
        <dbReference type="EMBL" id="GET44403.1"/>
    </source>
</evidence>
<dbReference type="AlphaFoldDB" id="A0AAV3XPV9"/>
<keyword evidence="3 8" id="KW-0812">Transmembrane</keyword>
<dbReference type="SMART" id="SM00382">
    <property type="entry name" value="AAA"/>
    <property type="match status" value="1"/>
</dbReference>
<keyword evidence="6 8" id="KW-1133">Transmembrane helix</keyword>
<dbReference type="InterPro" id="IPR011527">
    <property type="entry name" value="ABC1_TM_dom"/>
</dbReference>
<keyword evidence="4" id="KW-0547">Nucleotide-binding</keyword>
<evidence type="ECO:0000256" key="4">
    <source>
        <dbReference type="ARBA" id="ARBA00022741"/>
    </source>
</evidence>
<keyword evidence="12" id="KW-1185">Reference proteome</keyword>
<feature type="transmembrane region" description="Helical" evidence="8">
    <location>
        <begin position="150"/>
        <end position="169"/>
    </location>
</feature>
<dbReference type="GO" id="GO:0005886">
    <property type="term" value="C:plasma membrane"/>
    <property type="evidence" value="ECO:0007669"/>
    <property type="project" value="UniProtKB-SubCell"/>
</dbReference>
<dbReference type="PROSITE" id="PS00211">
    <property type="entry name" value="ABC_TRANSPORTER_1"/>
    <property type="match status" value="1"/>
</dbReference>
<dbReference type="Proteomes" id="UP001050975">
    <property type="component" value="Unassembled WGS sequence"/>
</dbReference>
<accession>A0AAV3XPV9</accession>
<dbReference type="PROSITE" id="PS50929">
    <property type="entry name" value="ABC_TM1F"/>
    <property type="match status" value="1"/>
</dbReference>
<feature type="domain" description="ABC transporter" evidence="9">
    <location>
        <begin position="354"/>
        <end position="588"/>
    </location>
</feature>
<evidence type="ECO:0000259" key="10">
    <source>
        <dbReference type="PROSITE" id="PS50929"/>
    </source>
</evidence>
<feature type="transmembrane region" description="Helical" evidence="8">
    <location>
        <begin position="42"/>
        <end position="59"/>
    </location>
</feature>
<evidence type="ECO:0000256" key="1">
    <source>
        <dbReference type="ARBA" id="ARBA00004651"/>
    </source>
</evidence>
<evidence type="ECO:0000259" key="9">
    <source>
        <dbReference type="PROSITE" id="PS50893"/>
    </source>
</evidence>
<dbReference type="Pfam" id="PF00664">
    <property type="entry name" value="ABC_membrane"/>
    <property type="match status" value="1"/>
</dbReference>
<comment type="subcellular location">
    <subcellularLocation>
        <location evidence="1">Cell membrane</location>
        <topology evidence="1">Multi-pass membrane protein</topology>
    </subcellularLocation>
</comment>
<dbReference type="GO" id="GO:0015421">
    <property type="term" value="F:ABC-type oligopeptide transporter activity"/>
    <property type="evidence" value="ECO:0007669"/>
    <property type="project" value="TreeGrafter"/>
</dbReference>
<comment type="caution">
    <text evidence="11">The sequence shown here is derived from an EMBL/GenBank/DDBJ whole genome shotgun (WGS) entry which is preliminary data.</text>
</comment>
<dbReference type="GO" id="GO:0016887">
    <property type="term" value="F:ATP hydrolysis activity"/>
    <property type="evidence" value="ECO:0007669"/>
    <property type="project" value="InterPro"/>
</dbReference>
<dbReference type="SUPFAM" id="SSF52540">
    <property type="entry name" value="P-loop containing nucleoside triphosphate hydrolases"/>
    <property type="match status" value="1"/>
</dbReference>
<dbReference type="Pfam" id="PF00005">
    <property type="entry name" value="ABC_tran"/>
    <property type="match status" value="1"/>
</dbReference>
<feature type="domain" description="ABC transmembrane type-1" evidence="10">
    <location>
        <begin position="14"/>
        <end position="293"/>
    </location>
</feature>
<dbReference type="InterPro" id="IPR039421">
    <property type="entry name" value="Type_1_exporter"/>
</dbReference>
<reference evidence="11" key="1">
    <citation type="submission" date="2019-10" db="EMBL/GenBank/DDBJ databases">
        <title>Draft genome sequece of Microseira wollei NIES-4236.</title>
        <authorList>
            <person name="Yamaguchi H."/>
            <person name="Suzuki S."/>
            <person name="Kawachi M."/>
        </authorList>
    </citation>
    <scope>NUCLEOTIDE SEQUENCE</scope>
    <source>
        <strain evidence="11">NIES-4236</strain>
    </source>
</reference>
<evidence type="ECO:0000256" key="3">
    <source>
        <dbReference type="ARBA" id="ARBA00022692"/>
    </source>
</evidence>
<keyword evidence="5 11" id="KW-0067">ATP-binding</keyword>
<dbReference type="FunFam" id="3.40.50.300:FF:000287">
    <property type="entry name" value="Multidrug ABC transporter ATP-binding protein"/>
    <property type="match status" value="1"/>
</dbReference>
<organism evidence="11 12">
    <name type="scientific">Microseira wollei NIES-4236</name>
    <dbReference type="NCBI Taxonomy" id="2530354"/>
    <lineage>
        <taxon>Bacteria</taxon>
        <taxon>Bacillati</taxon>
        <taxon>Cyanobacteriota</taxon>
        <taxon>Cyanophyceae</taxon>
        <taxon>Oscillatoriophycideae</taxon>
        <taxon>Aerosakkonematales</taxon>
        <taxon>Aerosakkonemataceae</taxon>
        <taxon>Microseira</taxon>
    </lineage>
</organism>
<dbReference type="GO" id="GO:0005524">
    <property type="term" value="F:ATP binding"/>
    <property type="evidence" value="ECO:0007669"/>
    <property type="project" value="UniProtKB-KW"/>
</dbReference>
<gene>
    <name evidence="11" type="ORF">MiSe_92300</name>
</gene>
<evidence type="ECO:0000256" key="5">
    <source>
        <dbReference type="ARBA" id="ARBA00022840"/>
    </source>
</evidence>
<dbReference type="InterPro" id="IPR003593">
    <property type="entry name" value="AAA+_ATPase"/>
</dbReference>
<dbReference type="InterPro" id="IPR027417">
    <property type="entry name" value="P-loop_NTPase"/>
</dbReference>